<evidence type="ECO:0000256" key="1">
    <source>
        <dbReference type="ARBA" id="ARBA00010529"/>
    </source>
</evidence>
<dbReference type="GO" id="GO:0030261">
    <property type="term" value="P:chromosome condensation"/>
    <property type="evidence" value="ECO:0007669"/>
    <property type="project" value="UniProtKB-KW"/>
</dbReference>
<reference evidence="6 7" key="1">
    <citation type="journal article" date="2015" name="Genome Announc.">
        <title>Expanding the biotechnology potential of lactobacilli through comparative genomics of 213 strains and associated genera.</title>
        <authorList>
            <person name="Sun Z."/>
            <person name="Harris H.M."/>
            <person name="McCann A."/>
            <person name="Guo C."/>
            <person name="Argimon S."/>
            <person name="Zhang W."/>
            <person name="Yang X."/>
            <person name="Jeffery I.B."/>
            <person name="Cooney J.C."/>
            <person name="Kagawa T.F."/>
            <person name="Liu W."/>
            <person name="Song Y."/>
            <person name="Salvetti E."/>
            <person name="Wrobel A."/>
            <person name="Rasinkangas P."/>
            <person name="Parkhill J."/>
            <person name="Rea M.C."/>
            <person name="O'Sullivan O."/>
            <person name="Ritari J."/>
            <person name="Douillard F.P."/>
            <person name="Paul Ross R."/>
            <person name="Yang R."/>
            <person name="Briner A.E."/>
            <person name="Felis G.E."/>
            <person name="de Vos W.M."/>
            <person name="Barrangou R."/>
            <person name="Klaenhammer T.R."/>
            <person name="Caufield P.W."/>
            <person name="Cui Y."/>
            <person name="Zhang H."/>
            <person name="O'Toole P.W."/>
        </authorList>
    </citation>
    <scope>NUCLEOTIDE SEQUENCE [LARGE SCALE GENOMIC DNA]</scope>
    <source>
        <strain evidence="6 7">DSM 19519</strain>
    </source>
</reference>
<keyword evidence="7" id="KW-1185">Reference proteome</keyword>
<sequence>MKESERMSEKVVSKKELVARIAENKGTTKIAAQEALDAVIVTIKDVLAEHKSVSLKDFLRLNVEFKEAHTRVNNFTGGTINVPAKYVVKAKPSKSLTN</sequence>
<organism evidence="6 7">
    <name type="scientific">Liquorilactobacillus hordei DSM 19519</name>
    <dbReference type="NCBI Taxonomy" id="1423759"/>
    <lineage>
        <taxon>Bacteria</taxon>
        <taxon>Bacillati</taxon>
        <taxon>Bacillota</taxon>
        <taxon>Bacilli</taxon>
        <taxon>Lactobacillales</taxon>
        <taxon>Lactobacillaceae</taxon>
        <taxon>Liquorilactobacillus</taxon>
    </lineage>
</organism>
<evidence type="ECO:0000256" key="2">
    <source>
        <dbReference type="ARBA" id="ARBA00021922"/>
    </source>
</evidence>
<evidence type="ECO:0000256" key="5">
    <source>
        <dbReference type="RuleBase" id="RU003939"/>
    </source>
</evidence>
<comment type="caution">
    <text evidence="6">The sequence shown here is derived from an EMBL/GenBank/DDBJ whole genome shotgun (WGS) entry which is preliminary data.</text>
</comment>
<evidence type="ECO:0000256" key="3">
    <source>
        <dbReference type="ARBA" id="ARBA00023067"/>
    </source>
</evidence>
<comment type="similarity">
    <text evidence="1 5">Belongs to the bacterial histone-like protein family.</text>
</comment>
<dbReference type="AlphaFoldDB" id="A0A0R1MSE0"/>
<evidence type="ECO:0000256" key="4">
    <source>
        <dbReference type="ARBA" id="ARBA00023125"/>
    </source>
</evidence>
<dbReference type="PATRIC" id="fig|1423759.3.peg.1036"/>
<name>A0A0R1MSE0_9LACO</name>
<dbReference type="SMART" id="SM00411">
    <property type="entry name" value="BHL"/>
    <property type="match status" value="1"/>
</dbReference>
<dbReference type="GO" id="GO:0030527">
    <property type="term" value="F:structural constituent of chromatin"/>
    <property type="evidence" value="ECO:0007669"/>
    <property type="project" value="InterPro"/>
</dbReference>
<dbReference type="EMBL" id="AZDX01000003">
    <property type="protein sequence ID" value="KRL07914.1"/>
    <property type="molecule type" value="Genomic_DNA"/>
</dbReference>
<dbReference type="STRING" id="1423759.FC92_GL000981"/>
<keyword evidence="4" id="KW-0238">DNA-binding</keyword>
<dbReference type="GO" id="GO:0003677">
    <property type="term" value="F:DNA binding"/>
    <property type="evidence" value="ECO:0007669"/>
    <property type="project" value="UniProtKB-KW"/>
</dbReference>
<evidence type="ECO:0000313" key="7">
    <source>
        <dbReference type="Proteomes" id="UP000051448"/>
    </source>
</evidence>
<protein>
    <recommendedName>
        <fullName evidence="2">DNA-binding protein HU</fullName>
    </recommendedName>
</protein>
<keyword evidence="3" id="KW-0226">DNA condensation</keyword>
<proteinExistence type="inferred from homology"/>
<dbReference type="OrthoDB" id="9799835at2"/>
<dbReference type="InterPro" id="IPR000119">
    <property type="entry name" value="Hist_DNA-bd"/>
</dbReference>
<dbReference type="Gene3D" id="4.10.520.10">
    <property type="entry name" value="IHF-like DNA-binding proteins"/>
    <property type="match status" value="1"/>
</dbReference>
<dbReference type="SUPFAM" id="SSF47729">
    <property type="entry name" value="IHF-like DNA-binding proteins"/>
    <property type="match status" value="1"/>
</dbReference>
<dbReference type="PANTHER" id="PTHR33175">
    <property type="entry name" value="DNA-BINDING PROTEIN HU"/>
    <property type="match status" value="1"/>
</dbReference>
<dbReference type="Proteomes" id="UP000051448">
    <property type="component" value="Unassembled WGS sequence"/>
</dbReference>
<dbReference type="PANTHER" id="PTHR33175:SF3">
    <property type="entry name" value="DNA-BINDING PROTEIN HU-BETA"/>
    <property type="match status" value="1"/>
</dbReference>
<dbReference type="Pfam" id="PF00216">
    <property type="entry name" value="Bac_DNA_binding"/>
    <property type="match status" value="1"/>
</dbReference>
<dbReference type="InterPro" id="IPR010992">
    <property type="entry name" value="IHF-like_DNA-bd_dom_sf"/>
</dbReference>
<gene>
    <name evidence="6" type="ORF">FC92_GL000981</name>
</gene>
<evidence type="ECO:0000313" key="6">
    <source>
        <dbReference type="EMBL" id="KRL07914.1"/>
    </source>
</evidence>
<accession>A0A0R1MSE0</accession>
<dbReference type="CDD" id="cd13832">
    <property type="entry name" value="IHF"/>
    <property type="match status" value="1"/>
</dbReference>